<dbReference type="SMART" id="SM00448">
    <property type="entry name" value="REC"/>
    <property type="match status" value="1"/>
</dbReference>
<dbReference type="InterPro" id="IPR039420">
    <property type="entry name" value="WalR-like"/>
</dbReference>
<name>A0ABU2NBC4_9PSEU</name>
<dbReference type="CDD" id="cd17535">
    <property type="entry name" value="REC_NarL-like"/>
    <property type="match status" value="1"/>
</dbReference>
<keyword evidence="1" id="KW-0238">DNA-binding</keyword>
<evidence type="ECO:0000259" key="3">
    <source>
        <dbReference type="PROSITE" id="PS50110"/>
    </source>
</evidence>
<dbReference type="InterPro" id="IPR058245">
    <property type="entry name" value="NreC/VraR/RcsB-like_REC"/>
</dbReference>
<dbReference type="EMBL" id="JAVREJ010000011">
    <property type="protein sequence ID" value="MDT0351255.1"/>
    <property type="molecule type" value="Genomic_DNA"/>
</dbReference>
<dbReference type="SUPFAM" id="SSF52172">
    <property type="entry name" value="CheY-like"/>
    <property type="match status" value="1"/>
</dbReference>
<dbReference type="PANTHER" id="PTHR43214">
    <property type="entry name" value="TWO-COMPONENT RESPONSE REGULATOR"/>
    <property type="match status" value="1"/>
</dbReference>
<feature type="domain" description="Response regulatory" evidence="3">
    <location>
        <begin position="3"/>
        <end position="119"/>
    </location>
</feature>
<gene>
    <name evidence="4" type="ORF">RM445_17135</name>
</gene>
<dbReference type="InterPro" id="IPR001789">
    <property type="entry name" value="Sig_transdc_resp-reg_receiver"/>
</dbReference>
<organism evidence="4 5">
    <name type="scientific">Pseudonocardia charpentierae</name>
    <dbReference type="NCBI Taxonomy" id="3075545"/>
    <lineage>
        <taxon>Bacteria</taxon>
        <taxon>Bacillati</taxon>
        <taxon>Actinomycetota</taxon>
        <taxon>Actinomycetes</taxon>
        <taxon>Pseudonocardiales</taxon>
        <taxon>Pseudonocardiaceae</taxon>
        <taxon>Pseudonocardia</taxon>
    </lineage>
</organism>
<dbReference type="Gene3D" id="3.40.50.2300">
    <property type="match status" value="1"/>
</dbReference>
<evidence type="ECO:0000313" key="4">
    <source>
        <dbReference type="EMBL" id="MDT0351255.1"/>
    </source>
</evidence>
<protein>
    <submittedName>
        <fullName evidence="4">Response regulator transcription factor</fullName>
    </submittedName>
</protein>
<keyword evidence="2" id="KW-0597">Phosphoprotein</keyword>
<sequence length="137" mass="14399">MIRVMVVDDHDFVRSTMCELIDGTDDLRVVGEAEDGARAVAVARETTPDVVLMDLSMPVLNGIDATRQVVAAVPAARVIVLTTSTRGQDVHDAAAAGAVGFLSKGADPDDVLEAIRAAGIGGTAWDRRSAEILRRAC</sequence>
<dbReference type="PROSITE" id="PS50110">
    <property type="entry name" value="RESPONSE_REGULATORY"/>
    <property type="match status" value="1"/>
</dbReference>
<dbReference type="Proteomes" id="UP001183202">
    <property type="component" value="Unassembled WGS sequence"/>
</dbReference>
<dbReference type="InterPro" id="IPR011006">
    <property type="entry name" value="CheY-like_superfamily"/>
</dbReference>
<accession>A0ABU2NBC4</accession>
<evidence type="ECO:0000256" key="2">
    <source>
        <dbReference type="PROSITE-ProRule" id="PRU00169"/>
    </source>
</evidence>
<evidence type="ECO:0000256" key="1">
    <source>
        <dbReference type="ARBA" id="ARBA00023125"/>
    </source>
</evidence>
<keyword evidence="5" id="KW-1185">Reference proteome</keyword>
<proteinExistence type="predicted"/>
<reference evidence="5" key="1">
    <citation type="submission" date="2023-07" db="EMBL/GenBank/DDBJ databases">
        <title>30 novel species of actinomycetes from the DSMZ collection.</title>
        <authorList>
            <person name="Nouioui I."/>
        </authorList>
    </citation>
    <scope>NUCLEOTIDE SEQUENCE [LARGE SCALE GENOMIC DNA]</scope>
    <source>
        <strain evidence="5">DSM 45834</strain>
    </source>
</reference>
<feature type="modified residue" description="4-aspartylphosphate" evidence="2">
    <location>
        <position position="54"/>
    </location>
</feature>
<dbReference type="RefSeq" id="WP_311557468.1">
    <property type="nucleotide sequence ID" value="NZ_JAVREJ010000011.1"/>
</dbReference>
<evidence type="ECO:0000313" key="5">
    <source>
        <dbReference type="Proteomes" id="UP001183202"/>
    </source>
</evidence>
<dbReference type="Pfam" id="PF00072">
    <property type="entry name" value="Response_reg"/>
    <property type="match status" value="1"/>
</dbReference>
<comment type="caution">
    <text evidence="4">The sequence shown here is derived from an EMBL/GenBank/DDBJ whole genome shotgun (WGS) entry which is preliminary data.</text>
</comment>